<dbReference type="RefSeq" id="WP_031052643.1">
    <property type="nucleotide sequence ID" value="NZ_JBHSPX010000004.1"/>
</dbReference>
<reference evidence="2" key="1">
    <citation type="journal article" date="2019" name="Int. J. Syst. Evol. Microbiol.">
        <title>The Global Catalogue of Microorganisms (GCM) 10K type strain sequencing project: providing services to taxonomists for standard genome sequencing and annotation.</title>
        <authorList>
            <consortium name="The Broad Institute Genomics Platform"/>
            <consortium name="The Broad Institute Genome Sequencing Center for Infectious Disease"/>
            <person name="Wu L."/>
            <person name="Ma J."/>
        </authorList>
    </citation>
    <scope>NUCLEOTIDE SEQUENCE [LARGE SCALE GENOMIC DNA]</scope>
    <source>
        <strain evidence="2">CGMCC 1.15180</strain>
    </source>
</reference>
<dbReference type="EMBL" id="JBHSPX010000004">
    <property type="protein sequence ID" value="MFC6063924.1"/>
    <property type="molecule type" value="Genomic_DNA"/>
</dbReference>
<proteinExistence type="predicted"/>
<gene>
    <name evidence="1" type="ORF">ACFP4F_15330</name>
</gene>
<sequence>MSTDALPSLTTDDTGSATGQLLTAASFTLPRSQRQPWKTLGRPRLVDFHVRIDHDGQHIGVPPP</sequence>
<organism evidence="1 2">
    <name type="scientific">Streptomyces ochraceiscleroticus</name>
    <dbReference type="NCBI Taxonomy" id="47761"/>
    <lineage>
        <taxon>Bacteria</taxon>
        <taxon>Bacillati</taxon>
        <taxon>Actinomycetota</taxon>
        <taxon>Actinomycetes</taxon>
        <taxon>Kitasatosporales</taxon>
        <taxon>Streptomycetaceae</taxon>
        <taxon>Streptomyces</taxon>
    </lineage>
</organism>
<evidence type="ECO:0000313" key="1">
    <source>
        <dbReference type="EMBL" id="MFC6063924.1"/>
    </source>
</evidence>
<protein>
    <submittedName>
        <fullName evidence="1">Uncharacterized protein</fullName>
    </submittedName>
</protein>
<name>A0ABW1MJE4_9ACTN</name>
<comment type="caution">
    <text evidence="1">The sequence shown here is derived from an EMBL/GenBank/DDBJ whole genome shotgun (WGS) entry which is preliminary data.</text>
</comment>
<dbReference type="Proteomes" id="UP001596139">
    <property type="component" value="Unassembled WGS sequence"/>
</dbReference>
<evidence type="ECO:0000313" key="2">
    <source>
        <dbReference type="Proteomes" id="UP001596139"/>
    </source>
</evidence>
<keyword evidence="2" id="KW-1185">Reference proteome</keyword>
<accession>A0ABW1MJE4</accession>